<evidence type="ECO:0000313" key="2">
    <source>
        <dbReference type="EMBL" id="OWY98559.1"/>
    </source>
</evidence>
<gene>
    <name evidence="2" type="ORF">PHMEG_00030647</name>
</gene>
<comment type="caution">
    <text evidence="2">The sequence shown here is derived from an EMBL/GenBank/DDBJ whole genome shotgun (WGS) entry which is preliminary data.</text>
</comment>
<name>A0A225V2H0_9STRA</name>
<dbReference type="GO" id="GO:0004674">
    <property type="term" value="F:protein serine/threonine kinase activity"/>
    <property type="evidence" value="ECO:0007669"/>
    <property type="project" value="UniProtKB-KW"/>
</dbReference>
<organism evidence="2 3">
    <name type="scientific">Phytophthora megakarya</name>
    <dbReference type="NCBI Taxonomy" id="4795"/>
    <lineage>
        <taxon>Eukaryota</taxon>
        <taxon>Sar</taxon>
        <taxon>Stramenopiles</taxon>
        <taxon>Oomycota</taxon>
        <taxon>Peronosporomycetes</taxon>
        <taxon>Peronosporales</taxon>
        <taxon>Peronosporaceae</taxon>
        <taxon>Phytophthora</taxon>
    </lineage>
</organism>
<proteinExistence type="predicted"/>
<accession>A0A225V2H0</accession>
<dbReference type="OrthoDB" id="79687at2759"/>
<dbReference type="InterPro" id="IPR011009">
    <property type="entry name" value="Kinase-like_dom_sf"/>
</dbReference>
<keyword evidence="2" id="KW-0723">Serine/threonine-protein kinase</keyword>
<reference evidence="3" key="1">
    <citation type="submission" date="2017-03" db="EMBL/GenBank/DDBJ databases">
        <title>Phytopthora megakarya and P. palmivora, two closely related causual agents of cacao black pod achieved similar genome size and gene model numbers by different mechanisms.</title>
        <authorList>
            <person name="Ali S."/>
            <person name="Shao J."/>
            <person name="Larry D.J."/>
            <person name="Kronmiller B."/>
            <person name="Shen D."/>
            <person name="Strem M.D."/>
            <person name="Melnick R.L."/>
            <person name="Guiltinan M.J."/>
            <person name="Tyler B.M."/>
            <person name="Meinhardt L.W."/>
            <person name="Bailey B.A."/>
        </authorList>
    </citation>
    <scope>NUCLEOTIDE SEQUENCE [LARGE SCALE GENOMIC DNA]</scope>
    <source>
        <strain evidence="3">zdho120</strain>
    </source>
</reference>
<sequence length="226" mass="25711">MLKSLLNCLYPKPLQRHLHTKWQFGISCAIRMLSSSMECVTLIIIFSCVSGPAMGRWLITCQPVNNVESEERHGNVYIKLLGLAYLHERKIIHDNLCSNSILVGSDGLVKLANFQVSGSTTIFSGGRIDLGIVVGKCHARVWLLSKQARAHISRQRWIGQVGKFSSEWFDNNILWRTNGFGYWFESLASPRTANEWCTIFRFRHLFFLSLCYCCSDGGNSMETLLR</sequence>
<dbReference type="Gene3D" id="1.10.510.10">
    <property type="entry name" value="Transferase(Phosphotransferase) domain 1"/>
    <property type="match status" value="1"/>
</dbReference>
<dbReference type="InterPro" id="IPR001245">
    <property type="entry name" value="Ser-Thr/Tyr_kinase_cat_dom"/>
</dbReference>
<dbReference type="AlphaFoldDB" id="A0A225V2H0"/>
<dbReference type="Proteomes" id="UP000198211">
    <property type="component" value="Unassembled WGS sequence"/>
</dbReference>
<dbReference type="Pfam" id="PF07714">
    <property type="entry name" value="PK_Tyr_Ser-Thr"/>
    <property type="match status" value="1"/>
</dbReference>
<evidence type="ECO:0000259" key="1">
    <source>
        <dbReference type="Pfam" id="PF07714"/>
    </source>
</evidence>
<keyword evidence="3" id="KW-1185">Reference proteome</keyword>
<feature type="domain" description="Serine-threonine/tyrosine-protein kinase catalytic" evidence="1">
    <location>
        <begin position="80"/>
        <end position="117"/>
    </location>
</feature>
<protein>
    <submittedName>
        <fullName evidence="2">Serine/threonine protein kinase</fullName>
    </submittedName>
</protein>
<evidence type="ECO:0000313" key="3">
    <source>
        <dbReference type="Proteomes" id="UP000198211"/>
    </source>
</evidence>
<dbReference type="SUPFAM" id="SSF56112">
    <property type="entry name" value="Protein kinase-like (PK-like)"/>
    <property type="match status" value="1"/>
</dbReference>
<keyword evidence="2" id="KW-0418">Kinase</keyword>
<keyword evidence="2" id="KW-0808">Transferase</keyword>
<dbReference type="EMBL" id="NBNE01009285">
    <property type="protein sequence ID" value="OWY98559.1"/>
    <property type="molecule type" value="Genomic_DNA"/>
</dbReference>